<reference evidence="2 3" key="1">
    <citation type="submission" date="2018-08" db="EMBL/GenBank/DDBJ databases">
        <title>Henriciella mobilis sp. nov., isolated from seawater.</title>
        <authorList>
            <person name="Cheng H."/>
            <person name="Wu Y.-H."/>
            <person name="Xu X.-W."/>
            <person name="Guo L.-L."/>
        </authorList>
    </citation>
    <scope>NUCLEOTIDE SEQUENCE [LARGE SCALE GENOMIC DNA]</scope>
    <source>
        <strain evidence="2 3">JN25</strain>
    </source>
</reference>
<proteinExistence type="predicted"/>
<feature type="signal peptide" evidence="1">
    <location>
        <begin position="1"/>
        <end position="19"/>
    </location>
</feature>
<evidence type="ECO:0000313" key="2">
    <source>
        <dbReference type="EMBL" id="RIJ27919.1"/>
    </source>
</evidence>
<protein>
    <recommendedName>
        <fullName evidence="4">DUF2066 domain-containing protein</fullName>
    </recommendedName>
</protein>
<sequence length="342" mass="36924">MIRFVIVAAAIWLGFAAQAVGQTRDIYTIRDITVEEEADSVIEAQQQAFMSARIEGAYQIIDRLTLPEDRAGKLEPGAITPEVASQLAAAVDVEQETRGGNRYVGKLAVVYNPVNVRDFLKARGIPYIDQPAPKAVVFPVSNRFPASVWAEAWPDQSVGQLAPYAVSRSPLASAFSGWPELEADVQAADARRAIKAVLDGSRGAFRVDLYSVTAAGETRLGSTGSMPTLEAAVDAASGVLDYVWKSQSIIRTHERTPARSTVFFTSLVEWNSLRSAMARSPLVEDFVIEGLSRTGAVVAFVHAGDTNRLISNLRERGIMLDPDPSGWVMTTAVSRGADLGVE</sequence>
<comment type="caution">
    <text evidence="2">The sequence shown here is derived from an EMBL/GenBank/DDBJ whole genome shotgun (WGS) entry which is preliminary data.</text>
</comment>
<organism evidence="2 3">
    <name type="scientific">Henriciella mobilis</name>
    <dbReference type="NCBI Taxonomy" id="2305467"/>
    <lineage>
        <taxon>Bacteria</taxon>
        <taxon>Pseudomonadati</taxon>
        <taxon>Pseudomonadota</taxon>
        <taxon>Alphaproteobacteria</taxon>
        <taxon>Hyphomonadales</taxon>
        <taxon>Hyphomonadaceae</taxon>
        <taxon>Henriciella</taxon>
    </lineage>
</organism>
<dbReference type="AlphaFoldDB" id="A0A399REE3"/>
<dbReference type="EMBL" id="QWFX01000013">
    <property type="protein sequence ID" value="RIJ27919.1"/>
    <property type="molecule type" value="Genomic_DNA"/>
</dbReference>
<gene>
    <name evidence="2" type="ORF">D1223_10860</name>
</gene>
<accession>A0A399REE3</accession>
<evidence type="ECO:0008006" key="4">
    <source>
        <dbReference type="Google" id="ProtNLM"/>
    </source>
</evidence>
<keyword evidence="1" id="KW-0732">Signal</keyword>
<dbReference type="RefSeq" id="WP_119376455.1">
    <property type="nucleotide sequence ID" value="NZ_QWFX01000013.1"/>
</dbReference>
<name>A0A399REE3_9PROT</name>
<dbReference type="OrthoDB" id="7928976at2"/>
<feature type="chain" id="PRO_5017484912" description="DUF2066 domain-containing protein" evidence="1">
    <location>
        <begin position="20"/>
        <end position="342"/>
    </location>
</feature>
<dbReference type="Proteomes" id="UP000266385">
    <property type="component" value="Unassembled WGS sequence"/>
</dbReference>
<evidence type="ECO:0000256" key="1">
    <source>
        <dbReference type="SAM" id="SignalP"/>
    </source>
</evidence>
<keyword evidence="3" id="KW-1185">Reference proteome</keyword>
<evidence type="ECO:0000313" key="3">
    <source>
        <dbReference type="Proteomes" id="UP000266385"/>
    </source>
</evidence>